<accession>A0A6A6P1G7</accession>
<proteinExistence type="predicted"/>
<dbReference type="AlphaFoldDB" id="A0A6A6P1G7"/>
<evidence type="ECO:0000313" key="3">
    <source>
        <dbReference type="Proteomes" id="UP000799766"/>
    </source>
</evidence>
<gene>
    <name evidence="2" type="ORF">BDY21DRAFT_342946</name>
</gene>
<feature type="compositionally biased region" description="Basic and acidic residues" evidence="1">
    <location>
        <begin position="59"/>
        <end position="71"/>
    </location>
</feature>
<evidence type="ECO:0000256" key="1">
    <source>
        <dbReference type="SAM" id="MobiDB-lite"/>
    </source>
</evidence>
<dbReference type="Proteomes" id="UP000799766">
    <property type="component" value="Unassembled WGS sequence"/>
</dbReference>
<feature type="region of interest" description="Disordered" evidence="1">
    <location>
        <begin position="1"/>
        <end position="71"/>
    </location>
</feature>
<reference evidence="2" key="1">
    <citation type="journal article" date="2020" name="Stud. Mycol.">
        <title>101 Dothideomycetes genomes: a test case for predicting lifestyles and emergence of pathogens.</title>
        <authorList>
            <person name="Haridas S."/>
            <person name="Albert R."/>
            <person name="Binder M."/>
            <person name="Bloem J."/>
            <person name="Labutti K."/>
            <person name="Salamov A."/>
            <person name="Andreopoulos B."/>
            <person name="Baker S."/>
            <person name="Barry K."/>
            <person name="Bills G."/>
            <person name="Bluhm B."/>
            <person name="Cannon C."/>
            <person name="Castanera R."/>
            <person name="Culley D."/>
            <person name="Daum C."/>
            <person name="Ezra D."/>
            <person name="Gonzalez J."/>
            <person name="Henrissat B."/>
            <person name="Kuo A."/>
            <person name="Liang C."/>
            <person name="Lipzen A."/>
            <person name="Lutzoni F."/>
            <person name="Magnuson J."/>
            <person name="Mondo S."/>
            <person name="Nolan M."/>
            <person name="Ohm R."/>
            <person name="Pangilinan J."/>
            <person name="Park H.-J."/>
            <person name="Ramirez L."/>
            <person name="Alfaro M."/>
            <person name="Sun H."/>
            <person name="Tritt A."/>
            <person name="Yoshinaga Y."/>
            <person name="Zwiers L.-H."/>
            <person name="Turgeon B."/>
            <person name="Goodwin S."/>
            <person name="Spatafora J."/>
            <person name="Crous P."/>
            <person name="Grigoriev I."/>
        </authorList>
    </citation>
    <scope>NUCLEOTIDE SEQUENCE</scope>
    <source>
        <strain evidence="2">ATCC 16933</strain>
    </source>
</reference>
<feature type="compositionally biased region" description="Basic and acidic residues" evidence="1">
    <location>
        <begin position="39"/>
        <end position="50"/>
    </location>
</feature>
<name>A0A6A6P1G7_9PEZI</name>
<protein>
    <submittedName>
        <fullName evidence="2">Uncharacterized protein</fullName>
    </submittedName>
</protein>
<feature type="compositionally biased region" description="Polar residues" evidence="1">
    <location>
        <begin position="17"/>
        <end position="31"/>
    </location>
</feature>
<dbReference type="EMBL" id="MU001679">
    <property type="protein sequence ID" value="KAF2457845.1"/>
    <property type="molecule type" value="Genomic_DNA"/>
</dbReference>
<evidence type="ECO:0000313" key="2">
    <source>
        <dbReference type="EMBL" id="KAF2457845.1"/>
    </source>
</evidence>
<dbReference type="OrthoDB" id="5375886at2759"/>
<keyword evidence="3" id="KW-1185">Reference proteome</keyword>
<organism evidence="2 3">
    <name type="scientific">Lineolata rhizophorae</name>
    <dbReference type="NCBI Taxonomy" id="578093"/>
    <lineage>
        <taxon>Eukaryota</taxon>
        <taxon>Fungi</taxon>
        <taxon>Dikarya</taxon>
        <taxon>Ascomycota</taxon>
        <taxon>Pezizomycotina</taxon>
        <taxon>Dothideomycetes</taxon>
        <taxon>Dothideomycetes incertae sedis</taxon>
        <taxon>Lineolatales</taxon>
        <taxon>Lineolataceae</taxon>
        <taxon>Lineolata</taxon>
    </lineage>
</organism>
<sequence>MSAPNQGRQSPPPERQTGAQLNEPTSTQPNEQGAAPSLDHAKEASEDQKSKLPSNPVHPLEKFAEEKSSKQ</sequence>